<protein>
    <submittedName>
        <fullName evidence="4">PaaI family thioesterase</fullName>
    </submittedName>
</protein>
<dbReference type="SUPFAM" id="SSF54637">
    <property type="entry name" value="Thioesterase/thiol ester dehydrase-isomerase"/>
    <property type="match status" value="1"/>
</dbReference>
<feature type="domain" description="Thioesterase" evidence="3">
    <location>
        <begin position="49"/>
        <end position="118"/>
    </location>
</feature>
<dbReference type="GO" id="GO:0061522">
    <property type="term" value="F:1,4-dihydroxy-2-naphthoyl-CoA thioesterase activity"/>
    <property type="evidence" value="ECO:0007669"/>
    <property type="project" value="TreeGrafter"/>
</dbReference>
<evidence type="ECO:0000259" key="3">
    <source>
        <dbReference type="Pfam" id="PF03061"/>
    </source>
</evidence>
<dbReference type="PANTHER" id="PTHR43240">
    <property type="entry name" value="1,4-DIHYDROXY-2-NAPHTHOYL-COA THIOESTERASE 1"/>
    <property type="match status" value="1"/>
</dbReference>
<keyword evidence="5" id="KW-1185">Reference proteome</keyword>
<feature type="transmembrane region" description="Helical" evidence="2">
    <location>
        <begin position="63"/>
        <end position="84"/>
    </location>
</feature>
<dbReference type="CDD" id="cd03443">
    <property type="entry name" value="PaaI_thioesterase"/>
    <property type="match status" value="1"/>
</dbReference>
<dbReference type="AlphaFoldDB" id="A0A437QDJ2"/>
<dbReference type="Gene3D" id="3.10.129.10">
    <property type="entry name" value="Hotdog Thioesterase"/>
    <property type="match status" value="1"/>
</dbReference>
<dbReference type="Pfam" id="PF03061">
    <property type="entry name" value="4HBT"/>
    <property type="match status" value="1"/>
</dbReference>
<dbReference type="InterPro" id="IPR006683">
    <property type="entry name" value="Thioestr_dom"/>
</dbReference>
<dbReference type="EMBL" id="SACQ01000001">
    <property type="protein sequence ID" value="RVU32612.1"/>
    <property type="molecule type" value="Genomic_DNA"/>
</dbReference>
<keyword evidence="2" id="KW-0472">Membrane</keyword>
<keyword evidence="2" id="KW-1133">Transmembrane helix</keyword>
<dbReference type="NCBIfam" id="TIGR00369">
    <property type="entry name" value="unchar_dom_1"/>
    <property type="match status" value="1"/>
</dbReference>
<dbReference type="InterPro" id="IPR003736">
    <property type="entry name" value="PAAI_dom"/>
</dbReference>
<evidence type="ECO:0000256" key="2">
    <source>
        <dbReference type="SAM" id="Phobius"/>
    </source>
</evidence>
<reference evidence="4 5" key="1">
    <citation type="submission" date="2019-01" db="EMBL/GenBank/DDBJ databases">
        <authorList>
            <person name="Chen W.-M."/>
        </authorList>
    </citation>
    <scope>NUCLEOTIDE SEQUENCE [LARGE SCALE GENOMIC DNA]</scope>
    <source>
        <strain evidence="4 5">HPM-16</strain>
    </source>
</reference>
<dbReference type="Proteomes" id="UP000282818">
    <property type="component" value="Unassembled WGS sequence"/>
</dbReference>
<keyword evidence="2" id="KW-0812">Transmembrane</keyword>
<dbReference type="GO" id="GO:0005829">
    <property type="term" value="C:cytosol"/>
    <property type="evidence" value="ECO:0007669"/>
    <property type="project" value="TreeGrafter"/>
</dbReference>
<sequence length="143" mass="15588">MAQVMNFAEMQAFLNEQFPQGEQWGVLEQLGDGWAEMRLPVSDLHLRPGGTVSGPAMMGLADIAMYAALLSQIGPVALAVTINLNINFLRKPKADGDILARAELLKVGKRLAVGEVYINSRGEDDPVAHVTMTYSIPEEKHGR</sequence>
<name>A0A437QDJ2_9GAMM</name>
<evidence type="ECO:0000256" key="1">
    <source>
        <dbReference type="ARBA" id="ARBA00022801"/>
    </source>
</evidence>
<evidence type="ECO:0000313" key="4">
    <source>
        <dbReference type="EMBL" id="RVU32612.1"/>
    </source>
</evidence>
<organism evidence="4 5">
    <name type="scientific">Neptunomonas marina</name>
    <dbReference type="NCBI Taxonomy" id="1815562"/>
    <lineage>
        <taxon>Bacteria</taxon>
        <taxon>Pseudomonadati</taxon>
        <taxon>Pseudomonadota</taxon>
        <taxon>Gammaproteobacteria</taxon>
        <taxon>Oceanospirillales</taxon>
        <taxon>Oceanospirillaceae</taxon>
        <taxon>Neptunomonas</taxon>
    </lineage>
</organism>
<gene>
    <name evidence="4" type="ORF">EOE65_02870</name>
</gene>
<dbReference type="PANTHER" id="PTHR43240:SF10">
    <property type="entry name" value="BLL4964 PROTEIN"/>
    <property type="match status" value="1"/>
</dbReference>
<dbReference type="RefSeq" id="WP_127692781.1">
    <property type="nucleotide sequence ID" value="NZ_SACQ01000001.1"/>
</dbReference>
<evidence type="ECO:0000313" key="5">
    <source>
        <dbReference type="Proteomes" id="UP000282818"/>
    </source>
</evidence>
<comment type="caution">
    <text evidence="4">The sequence shown here is derived from an EMBL/GenBank/DDBJ whole genome shotgun (WGS) entry which is preliminary data.</text>
</comment>
<accession>A0A437QDJ2</accession>
<dbReference type="InterPro" id="IPR029069">
    <property type="entry name" value="HotDog_dom_sf"/>
</dbReference>
<proteinExistence type="predicted"/>
<keyword evidence="1" id="KW-0378">Hydrolase</keyword>